<dbReference type="RefSeq" id="WP_386666837.1">
    <property type="nucleotide sequence ID" value="NZ_JBHLTG010000001.1"/>
</dbReference>
<name>A0ABV6RLF7_9GAMM</name>
<feature type="domain" description="DUF202" evidence="6">
    <location>
        <begin position="22"/>
        <end position="86"/>
    </location>
</feature>
<organism evidence="7 8">
    <name type="scientific">Lysobacter korlensis</name>
    <dbReference type="NCBI Taxonomy" id="553636"/>
    <lineage>
        <taxon>Bacteria</taxon>
        <taxon>Pseudomonadati</taxon>
        <taxon>Pseudomonadota</taxon>
        <taxon>Gammaproteobacteria</taxon>
        <taxon>Lysobacterales</taxon>
        <taxon>Lysobacteraceae</taxon>
        <taxon>Lysobacter</taxon>
    </lineage>
</organism>
<keyword evidence="2 5" id="KW-0812">Transmembrane</keyword>
<proteinExistence type="predicted"/>
<gene>
    <name evidence="7" type="ORF">ACFFGH_08210</name>
</gene>
<dbReference type="Pfam" id="PF02656">
    <property type="entry name" value="DUF202"/>
    <property type="match status" value="1"/>
</dbReference>
<reference evidence="7 8" key="1">
    <citation type="submission" date="2024-09" db="EMBL/GenBank/DDBJ databases">
        <authorList>
            <person name="Sun Q."/>
            <person name="Mori K."/>
        </authorList>
    </citation>
    <scope>NUCLEOTIDE SEQUENCE [LARGE SCALE GENOMIC DNA]</scope>
    <source>
        <strain evidence="7 8">KCTC 23076</strain>
    </source>
</reference>
<feature type="transmembrane region" description="Helical" evidence="5">
    <location>
        <begin position="31"/>
        <end position="52"/>
    </location>
</feature>
<keyword evidence="3 5" id="KW-1133">Transmembrane helix</keyword>
<evidence type="ECO:0000259" key="6">
    <source>
        <dbReference type="Pfam" id="PF02656"/>
    </source>
</evidence>
<feature type="transmembrane region" description="Helical" evidence="5">
    <location>
        <begin position="59"/>
        <end position="80"/>
    </location>
</feature>
<evidence type="ECO:0000256" key="2">
    <source>
        <dbReference type="ARBA" id="ARBA00022692"/>
    </source>
</evidence>
<protein>
    <submittedName>
        <fullName evidence="7">YidH family protein</fullName>
    </submittedName>
</protein>
<dbReference type="Proteomes" id="UP001589896">
    <property type="component" value="Unassembled WGS sequence"/>
</dbReference>
<comment type="subcellular location">
    <subcellularLocation>
        <location evidence="1">Endomembrane system</location>
        <topology evidence="1">Multi-pass membrane protein</topology>
    </subcellularLocation>
</comment>
<sequence>MASKDESSQELASDRTDLAEDRTLLANERTYASWMRTGMASIAVALGFRALLRDFQPEWLAKSVATAFVLIGAAVIWFAYRRASRIAQRLQSHEVTSLPISRMSWLSLSLVAAALALCVVLWMV</sequence>
<evidence type="ECO:0000313" key="7">
    <source>
        <dbReference type="EMBL" id="MFC0677820.1"/>
    </source>
</evidence>
<evidence type="ECO:0000256" key="3">
    <source>
        <dbReference type="ARBA" id="ARBA00022989"/>
    </source>
</evidence>
<evidence type="ECO:0000313" key="8">
    <source>
        <dbReference type="Proteomes" id="UP001589896"/>
    </source>
</evidence>
<dbReference type="InterPro" id="IPR003807">
    <property type="entry name" value="DUF202"/>
</dbReference>
<feature type="transmembrane region" description="Helical" evidence="5">
    <location>
        <begin position="100"/>
        <end position="123"/>
    </location>
</feature>
<evidence type="ECO:0000256" key="5">
    <source>
        <dbReference type="SAM" id="Phobius"/>
    </source>
</evidence>
<dbReference type="EMBL" id="JBHLTG010000001">
    <property type="protein sequence ID" value="MFC0677820.1"/>
    <property type="molecule type" value="Genomic_DNA"/>
</dbReference>
<evidence type="ECO:0000256" key="1">
    <source>
        <dbReference type="ARBA" id="ARBA00004127"/>
    </source>
</evidence>
<keyword evidence="4 5" id="KW-0472">Membrane</keyword>
<accession>A0ABV6RLF7</accession>
<keyword evidence="8" id="KW-1185">Reference proteome</keyword>
<comment type="caution">
    <text evidence="7">The sequence shown here is derived from an EMBL/GenBank/DDBJ whole genome shotgun (WGS) entry which is preliminary data.</text>
</comment>
<evidence type="ECO:0000256" key="4">
    <source>
        <dbReference type="ARBA" id="ARBA00023136"/>
    </source>
</evidence>